<dbReference type="KEGG" id="manr:MPAN_008670"/>
<evidence type="ECO:0000256" key="8">
    <source>
        <dbReference type="ARBA" id="ARBA00022490"/>
    </source>
</evidence>
<evidence type="ECO:0000256" key="4">
    <source>
        <dbReference type="ARBA" id="ARBA00004659"/>
    </source>
</evidence>
<name>A0A7U9TKN2_9MOLU</name>
<dbReference type="GO" id="GO:0044209">
    <property type="term" value="P:AMP salvage"/>
    <property type="evidence" value="ECO:0007669"/>
    <property type="project" value="UniProtKB-UniRule"/>
</dbReference>
<evidence type="ECO:0000256" key="5">
    <source>
        <dbReference type="ARBA" id="ARBA00008391"/>
    </source>
</evidence>
<evidence type="ECO:0000256" key="3">
    <source>
        <dbReference type="ARBA" id="ARBA00004496"/>
    </source>
</evidence>
<dbReference type="FunFam" id="3.40.50.2020:FF:000004">
    <property type="entry name" value="Adenine phosphoribosyltransferase"/>
    <property type="match status" value="1"/>
</dbReference>
<evidence type="ECO:0000256" key="1">
    <source>
        <dbReference type="ARBA" id="ARBA00000868"/>
    </source>
</evidence>
<dbReference type="InterPro" id="IPR005764">
    <property type="entry name" value="Ade_phspho_trans"/>
</dbReference>
<dbReference type="CDD" id="cd06223">
    <property type="entry name" value="PRTases_typeI"/>
    <property type="match status" value="1"/>
</dbReference>
<comment type="similarity">
    <text evidence="5 12">Belongs to the purine/pyrimidine phosphoribosyltransferase family.</text>
</comment>
<proteinExistence type="inferred from homology"/>
<evidence type="ECO:0000256" key="9">
    <source>
        <dbReference type="ARBA" id="ARBA00022676"/>
    </source>
</evidence>
<dbReference type="NCBIfam" id="NF002636">
    <property type="entry name" value="PRK02304.1-5"/>
    <property type="match status" value="1"/>
</dbReference>
<keyword evidence="10 12" id="KW-0808">Transferase</keyword>
<dbReference type="RefSeq" id="WP_176239817.1">
    <property type="nucleotide sequence ID" value="NZ_AP024412.1"/>
</dbReference>
<dbReference type="NCBIfam" id="NF002634">
    <property type="entry name" value="PRK02304.1-3"/>
    <property type="match status" value="1"/>
</dbReference>
<comment type="function">
    <text evidence="2 12">Catalyzes a salvage reaction resulting in the formation of AMP, that is energically less costly than de novo synthesis.</text>
</comment>
<comment type="pathway">
    <text evidence="4 12">Purine metabolism; AMP biosynthesis via salvage pathway; AMP from adenine: step 1/1.</text>
</comment>
<dbReference type="PANTHER" id="PTHR32315">
    <property type="entry name" value="ADENINE PHOSPHORIBOSYLTRANSFERASE"/>
    <property type="match status" value="1"/>
</dbReference>
<evidence type="ECO:0000256" key="6">
    <source>
        <dbReference type="ARBA" id="ARBA00011738"/>
    </source>
</evidence>
<organism evidence="14 15">
    <name type="scientific">Mariniplasma anaerobium</name>
    <dbReference type="NCBI Taxonomy" id="2735436"/>
    <lineage>
        <taxon>Bacteria</taxon>
        <taxon>Bacillati</taxon>
        <taxon>Mycoplasmatota</taxon>
        <taxon>Mollicutes</taxon>
        <taxon>Acholeplasmatales</taxon>
        <taxon>Acholeplasmataceae</taxon>
        <taxon>Mariniplasma</taxon>
    </lineage>
</organism>
<dbReference type="InterPro" id="IPR000836">
    <property type="entry name" value="PRTase_dom"/>
</dbReference>
<dbReference type="InterPro" id="IPR029057">
    <property type="entry name" value="PRTase-like"/>
</dbReference>
<keyword evidence="15" id="KW-1185">Reference proteome</keyword>
<sequence length="170" mass="18712">MNLRDYIAEVPNFPKKGILFRDITPLMSDGKAYQFAAEEFTKYAKEKKATVIVGPEARGFIFGCPVATNLGIGFIPVRKPGKLPREAISVSYDLEYGSNHLCMHKDAIKPGDRVLVIDDLLATGGTMEATVELVEKLGGNVVGLAFLIELSDLNGRDKLQNHDILTLIKY</sequence>
<dbReference type="Proteomes" id="UP000620133">
    <property type="component" value="Chromosome"/>
</dbReference>
<dbReference type="AlphaFoldDB" id="A0A7U9TKN2"/>
<gene>
    <name evidence="12 14" type="primary">apt</name>
    <name evidence="14" type="ORF">MPAN_008670</name>
</gene>
<evidence type="ECO:0000259" key="13">
    <source>
        <dbReference type="Pfam" id="PF00156"/>
    </source>
</evidence>
<evidence type="ECO:0000256" key="7">
    <source>
        <dbReference type="ARBA" id="ARBA00011893"/>
    </source>
</evidence>
<evidence type="ECO:0000256" key="2">
    <source>
        <dbReference type="ARBA" id="ARBA00003968"/>
    </source>
</evidence>
<evidence type="ECO:0000256" key="10">
    <source>
        <dbReference type="ARBA" id="ARBA00022679"/>
    </source>
</evidence>
<keyword evidence="11 12" id="KW-0660">Purine salvage</keyword>
<evidence type="ECO:0000313" key="14">
    <source>
        <dbReference type="EMBL" id="BCR35974.1"/>
    </source>
</evidence>
<dbReference type="SUPFAM" id="SSF53271">
    <property type="entry name" value="PRTase-like"/>
    <property type="match status" value="1"/>
</dbReference>
<dbReference type="Gene3D" id="3.40.50.2020">
    <property type="match status" value="1"/>
</dbReference>
<reference evidence="14" key="1">
    <citation type="submission" date="2021-01" db="EMBL/GenBank/DDBJ databases">
        <title>Draft genome sequence of Acholeplasmataceae bacterium strain Mahy22.</title>
        <authorList>
            <person name="Watanabe M."/>
            <person name="Kojima H."/>
            <person name="Fukui M."/>
        </authorList>
    </citation>
    <scope>NUCLEOTIDE SEQUENCE</scope>
    <source>
        <strain evidence="14">Mahy22</strain>
    </source>
</reference>
<dbReference type="GO" id="GO:0005737">
    <property type="term" value="C:cytoplasm"/>
    <property type="evidence" value="ECO:0007669"/>
    <property type="project" value="UniProtKB-SubCell"/>
</dbReference>
<comment type="subunit">
    <text evidence="6 12">Homodimer.</text>
</comment>
<protein>
    <recommendedName>
        <fullName evidence="7 12">Adenine phosphoribosyltransferase</fullName>
        <shortName evidence="12">APRT</shortName>
        <ecNumber evidence="7 12">2.4.2.7</ecNumber>
    </recommendedName>
</protein>
<accession>A0A7U9TKN2</accession>
<dbReference type="EMBL" id="AP024412">
    <property type="protein sequence ID" value="BCR35974.1"/>
    <property type="molecule type" value="Genomic_DNA"/>
</dbReference>
<comment type="subcellular location">
    <subcellularLocation>
        <location evidence="3 12">Cytoplasm</location>
    </subcellularLocation>
</comment>
<dbReference type="GO" id="GO:0002055">
    <property type="term" value="F:adenine binding"/>
    <property type="evidence" value="ECO:0007669"/>
    <property type="project" value="TreeGrafter"/>
</dbReference>
<evidence type="ECO:0000256" key="12">
    <source>
        <dbReference type="HAMAP-Rule" id="MF_00004"/>
    </source>
</evidence>
<dbReference type="NCBIfam" id="TIGR01090">
    <property type="entry name" value="apt"/>
    <property type="match status" value="1"/>
</dbReference>
<keyword evidence="9 12" id="KW-0328">Glycosyltransferase</keyword>
<dbReference type="Pfam" id="PF00156">
    <property type="entry name" value="Pribosyltran"/>
    <property type="match status" value="1"/>
</dbReference>
<evidence type="ECO:0000256" key="11">
    <source>
        <dbReference type="ARBA" id="ARBA00022726"/>
    </source>
</evidence>
<dbReference type="NCBIfam" id="NF002633">
    <property type="entry name" value="PRK02304.1-2"/>
    <property type="match status" value="1"/>
</dbReference>
<dbReference type="UniPathway" id="UPA00588">
    <property type="reaction ID" value="UER00646"/>
</dbReference>
<dbReference type="GO" id="GO:0006168">
    <property type="term" value="P:adenine salvage"/>
    <property type="evidence" value="ECO:0007669"/>
    <property type="project" value="InterPro"/>
</dbReference>
<dbReference type="GO" id="GO:0003999">
    <property type="term" value="F:adenine phosphoribosyltransferase activity"/>
    <property type="evidence" value="ECO:0007669"/>
    <property type="project" value="UniProtKB-UniRule"/>
</dbReference>
<dbReference type="InterPro" id="IPR050054">
    <property type="entry name" value="UPRTase/APRTase"/>
</dbReference>
<dbReference type="EC" id="2.4.2.7" evidence="7 12"/>
<comment type="catalytic activity">
    <reaction evidence="1 12">
        <text>AMP + diphosphate = 5-phospho-alpha-D-ribose 1-diphosphate + adenine</text>
        <dbReference type="Rhea" id="RHEA:16609"/>
        <dbReference type="ChEBI" id="CHEBI:16708"/>
        <dbReference type="ChEBI" id="CHEBI:33019"/>
        <dbReference type="ChEBI" id="CHEBI:58017"/>
        <dbReference type="ChEBI" id="CHEBI:456215"/>
        <dbReference type="EC" id="2.4.2.7"/>
    </reaction>
</comment>
<keyword evidence="8 12" id="KW-0963">Cytoplasm</keyword>
<dbReference type="PANTHER" id="PTHR32315:SF3">
    <property type="entry name" value="ADENINE PHOSPHORIBOSYLTRANSFERASE"/>
    <property type="match status" value="1"/>
</dbReference>
<evidence type="ECO:0000313" key="15">
    <source>
        <dbReference type="Proteomes" id="UP000620133"/>
    </source>
</evidence>
<dbReference type="GO" id="GO:0006166">
    <property type="term" value="P:purine ribonucleoside salvage"/>
    <property type="evidence" value="ECO:0007669"/>
    <property type="project" value="UniProtKB-UniRule"/>
</dbReference>
<dbReference type="HAMAP" id="MF_00004">
    <property type="entry name" value="Aden_phosphoribosyltr"/>
    <property type="match status" value="1"/>
</dbReference>
<feature type="domain" description="Phosphoribosyltransferase" evidence="13">
    <location>
        <begin position="42"/>
        <end position="151"/>
    </location>
</feature>
<dbReference type="GO" id="GO:0016208">
    <property type="term" value="F:AMP binding"/>
    <property type="evidence" value="ECO:0007669"/>
    <property type="project" value="TreeGrafter"/>
</dbReference>